<evidence type="ECO:0000256" key="2">
    <source>
        <dbReference type="ARBA" id="ARBA00011947"/>
    </source>
</evidence>
<dbReference type="InterPro" id="IPR000398">
    <property type="entry name" value="Thymidylate_synthase"/>
</dbReference>
<accession>A0A8S5VMJ1</accession>
<comment type="similarity">
    <text evidence="1">Belongs to the thymidylate synthase family.</text>
</comment>
<dbReference type="EC" id="2.1.1.45" evidence="2"/>
<evidence type="ECO:0000259" key="6">
    <source>
        <dbReference type="Pfam" id="PF00303"/>
    </source>
</evidence>
<evidence type="ECO:0000256" key="3">
    <source>
        <dbReference type="ARBA" id="ARBA00022603"/>
    </source>
</evidence>
<keyword evidence="5" id="KW-0472">Membrane</keyword>
<dbReference type="InterPro" id="IPR023451">
    <property type="entry name" value="Thymidate_synth/dCMP_Mease_dom"/>
</dbReference>
<organism evidence="7">
    <name type="scientific">Ackermannviridae sp</name>
    <dbReference type="NCBI Taxonomy" id="2831612"/>
    <lineage>
        <taxon>Viruses</taxon>
        <taxon>Duplodnaviria</taxon>
        <taxon>Heunggongvirae</taxon>
        <taxon>Uroviricota</taxon>
        <taxon>Caudoviricetes</taxon>
        <taxon>Pantevenvirales</taxon>
        <taxon>Ackermannviridae</taxon>
    </lineage>
</organism>
<evidence type="ECO:0000256" key="1">
    <source>
        <dbReference type="ARBA" id="ARBA00009972"/>
    </source>
</evidence>
<feature type="domain" description="Thymidylate synthase/dCMP hydroxymethylase" evidence="6">
    <location>
        <begin position="3"/>
        <end position="347"/>
    </location>
</feature>
<keyword evidence="4" id="KW-0808">Transferase</keyword>
<dbReference type="PANTHER" id="PTHR11548">
    <property type="entry name" value="THYMIDYLATE SYNTHASE 1"/>
    <property type="match status" value="1"/>
</dbReference>
<evidence type="ECO:0000256" key="4">
    <source>
        <dbReference type="ARBA" id="ARBA00022679"/>
    </source>
</evidence>
<dbReference type="PRINTS" id="PR00108">
    <property type="entry name" value="THYMDSNTHASE"/>
</dbReference>
<dbReference type="InterPro" id="IPR045097">
    <property type="entry name" value="Thymidate_synth/dCMP_Mease"/>
</dbReference>
<dbReference type="Pfam" id="PF00303">
    <property type="entry name" value="Thymidylat_synt"/>
    <property type="match status" value="1"/>
</dbReference>
<evidence type="ECO:0000313" key="7">
    <source>
        <dbReference type="EMBL" id="DAG92275.1"/>
    </source>
</evidence>
<dbReference type="EMBL" id="BK035305">
    <property type="protein sequence ID" value="DAG92275.1"/>
    <property type="molecule type" value="Genomic_DNA"/>
</dbReference>
<dbReference type="CDD" id="cd00351">
    <property type="entry name" value="TS_Pyrimidine_HMase"/>
    <property type="match status" value="1"/>
</dbReference>
<proteinExistence type="inferred from homology"/>
<dbReference type="PANTHER" id="PTHR11548:SF1">
    <property type="entry name" value="THYMIDYLATE SYNTHASE 1"/>
    <property type="match status" value="1"/>
</dbReference>
<evidence type="ECO:0000256" key="5">
    <source>
        <dbReference type="SAM" id="Phobius"/>
    </source>
</evidence>
<keyword evidence="5" id="KW-1133">Transmembrane helix</keyword>
<name>A0A8S5VMJ1_9CAUD</name>
<protein>
    <recommendedName>
        <fullName evidence="2">thymidylate synthase</fullName>
        <ecNumber evidence="2">2.1.1.45</ecNumber>
    </recommendedName>
</protein>
<dbReference type="GO" id="GO:0006231">
    <property type="term" value="P:dTMP biosynthetic process"/>
    <property type="evidence" value="ECO:0007669"/>
    <property type="project" value="InterPro"/>
</dbReference>
<reference evidence="7" key="1">
    <citation type="journal article" date="2021" name="Proc. Natl. Acad. Sci. U.S.A.">
        <title>A Catalog of Tens of Thousands of Viruses from Human Metagenomes Reveals Hidden Associations with Chronic Diseases.</title>
        <authorList>
            <person name="Tisza M.J."/>
            <person name="Buck C.B."/>
        </authorList>
    </citation>
    <scope>NUCLEOTIDE SEQUENCE</scope>
    <source>
        <strain evidence="7">Ctnaj7</strain>
    </source>
</reference>
<dbReference type="GO" id="GO:0032259">
    <property type="term" value="P:methylation"/>
    <property type="evidence" value="ECO:0007669"/>
    <property type="project" value="UniProtKB-KW"/>
</dbReference>
<dbReference type="SUPFAM" id="SSF55831">
    <property type="entry name" value="Thymidylate synthase/dCMP hydroxymethylase"/>
    <property type="match status" value="1"/>
</dbReference>
<keyword evidence="3" id="KW-0489">Methyltransferase</keyword>
<dbReference type="InterPro" id="IPR036926">
    <property type="entry name" value="Thymidate_synth/dCMP_Mease_sf"/>
</dbReference>
<keyword evidence="5" id="KW-0812">Transmembrane</keyword>
<feature type="transmembrane region" description="Helical" evidence="5">
    <location>
        <begin position="229"/>
        <end position="250"/>
    </location>
</feature>
<sequence length="354" mass="41808">MLQYLELLKKVHVLGTYRKPAREGMPASKNLFGEMMEIDLRDGFPLLTTKKMAWNAIRVELLWFLRGIPNLRYLWRYNVHIWDQDAYRFYKRKCETYTRTPISTYMKTPLSYEGWLERLWVMRNGSFWERNQDFDKMTYMGAVYPAQWRGTFVFGGSSHTDQILYMIENIRNNPTSRYHIVDAWNPMDIDLNKRTPVLALPPCHMSHQILVDVKSGEFDMLMYQRSADIFLGVPFNIASYALLCYFYSMMTGYQPRYLKMIFGSVDLYETHFEQARVQLNRDPKLLPRLKLLPNENGVMDRVMEFNMKAKEYYDNPTHSKLNEVVNTLQPSDFELVGYDPHPAIKGKLDTGLGI</sequence>
<dbReference type="Gene3D" id="3.30.572.10">
    <property type="entry name" value="Thymidylate synthase/dCMP hydroxymethylase domain"/>
    <property type="match status" value="1"/>
</dbReference>
<dbReference type="NCBIfam" id="TIGR03284">
    <property type="entry name" value="thym_sym"/>
    <property type="match status" value="1"/>
</dbReference>
<dbReference type="GO" id="GO:0004799">
    <property type="term" value="F:thymidylate synthase activity"/>
    <property type="evidence" value="ECO:0007669"/>
    <property type="project" value="UniProtKB-EC"/>
</dbReference>